<dbReference type="Proteomes" id="UP000193387">
    <property type="component" value="Unassembled WGS sequence"/>
</dbReference>
<dbReference type="Gene3D" id="3.30.200.20">
    <property type="entry name" value="Phosphorylase Kinase, domain 1"/>
    <property type="match status" value="1"/>
</dbReference>
<accession>A0AAJ3NQS8</accession>
<dbReference type="AlphaFoldDB" id="A0AAJ3NQS8"/>
<dbReference type="InterPro" id="IPR011009">
    <property type="entry name" value="Kinase-like_dom_sf"/>
</dbReference>
<name>A0AAJ3NQS8_9MYCO</name>
<organism evidence="3 4">
    <name type="scientific">Mycobacterium saskatchewanense</name>
    <dbReference type="NCBI Taxonomy" id="220927"/>
    <lineage>
        <taxon>Bacteria</taxon>
        <taxon>Bacillati</taxon>
        <taxon>Actinomycetota</taxon>
        <taxon>Actinomycetes</taxon>
        <taxon>Mycobacteriales</taxon>
        <taxon>Mycobacteriaceae</taxon>
        <taxon>Mycobacterium</taxon>
        <taxon>Mycobacterium simiae complex</taxon>
    </lineage>
</organism>
<comment type="caution">
    <text evidence="3">The sequence shown here is derived from an EMBL/GenBank/DDBJ whole genome shotgun (WGS) entry which is preliminary data.</text>
</comment>
<dbReference type="EMBL" id="LQPR01000022">
    <property type="protein sequence ID" value="ORW72651.1"/>
    <property type="molecule type" value="Genomic_DNA"/>
</dbReference>
<feature type="region of interest" description="Disordered" evidence="1">
    <location>
        <begin position="1"/>
        <end position="35"/>
    </location>
</feature>
<evidence type="ECO:0000259" key="2">
    <source>
        <dbReference type="Pfam" id="PF01636"/>
    </source>
</evidence>
<dbReference type="RefSeq" id="WP_085255062.1">
    <property type="nucleotide sequence ID" value="NZ_AP022573.1"/>
</dbReference>
<evidence type="ECO:0000313" key="3">
    <source>
        <dbReference type="EMBL" id="ORW72651.1"/>
    </source>
</evidence>
<evidence type="ECO:0000256" key="1">
    <source>
        <dbReference type="SAM" id="MobiDB-lite"/>
    </source>
</evidence>
<dbReference type="InterPro" id="IPR051678">
    <property type="entry name" value="AGP_Transferase"/>
</dbReference>
<dbReference type="PANTHER" id="PTHR21310:SF40">
    <property type="entry name" value="AMINOGLYCOSIDE PHOSPHOTRANSFERASE DOMAIN-CONTAINING PROTEIN-RELATED"/>
    <property type="match status" value="1"/>
</dbReference>
<sequence length="396" mass="44475">MPRRQTKDRTDVTVSGDSSEQARPRASQADPEQLRGGFERWLRRRHAGAEVVEAAVPSSNGMSSETLVVAADWDGQPHRMVVRIAPQPHASPLFPRYDMGEQYLILQRLRAQPHPPAVPRVLWCEEDPEPLGAPFFVMDHVDGQIPPDVMPYNFASWLTEASVASRERLQHGTIEQLARVHAASPADFSFLDRCRAGETALAAHVRHTRAYYEWARAGRSGAPLIDRTFDWLYEHWPADTAPSGGHAAATVLSWGDARLGNVIYRDFAPVALLDWEMASLGPRELDIGWMIFFHRFFEDIAHSAGLPGLPDMLRSERVADMYTEFTGHRPVNLDFYVVYAALRQAIITIRVQLRASAFGQVELPENPDEMIMHRAALEGMLDGSYFNHDTASLTET</sequence>
<dbReference type="Pfam" id="PF01636">
    <property type="entry name" value="APH"/>
    <property type="match status" value="1"/>
</dbReference>
<dbReference type="InterPro" id="IPR002575">
    <property type="entry name" value="Aminoglycoside_PTrfase"/>
</dbReference>
<keyword evidence="4" id="KW-1185">Reference proteome</keyword>
<dbReference type="PANTHER" id="PTHR21310">
    <property type="entry name" value="AMINOGLYCOSIDE PHOSPHOTRANSFERASE-RELATED-RELATED"/>
    <property type="match status" value="1"/>
</dbReference>
<feature type="compositionally biased region" description="Polar residues" evidence="1">
    <location>
        <begin position="12"/>
        <end position="21"/>
    </location>
</feature>
<dbReference type="SUPFAM" id="SSF56112">
    <property type="entry name" value="Protein kinase-like (PK-like)"/>
    <property type="match status" value="1"/>
</dbReference>
<dbReference type="InterPro" id="IPR041726">
    <property type="entry name" value="ACAD10_11_N"/>
</dbReference>
<proteinExistence type="predicted"/>
<feature type="domain" description="Aminoglycoside phosphotransferase" evidence="2">
    <location>
        <begin position="72"/>
        <end position="293"/>
    </location>
</feature>
<dbReference type="CDD" id="cd05154">
    <property type="entry name" value="ACAD10_11_N-like"/>
    <property type="match status" value="1"/>
</dbReference>
<feature type="compositionally biased region" description="Basic and acidic residues" evidence="1">
    <location>
        <begin position="1"/>
        <end position="11"/>
    </location>
</feature>
<gene>
    <name evidence="3" type="ORF">AWC23_09375</name>
</gene>
<protein>
    <recommendedName>
        <fullName evidence="2">Aminoglycoside phosphotransferase domain-containing protein</fullName>
    </recommendedName>
</protein>
<evidence type="ECO:0000313" key="4">
    <source>
        <dbReference type="Proteomes" id="UP000193387"/>
    </source>
</evidence>
<reference evidence="3 4" key="1">
    <citation type="submission" date="2016-01" db="EMBL/GenBank/DDBJ databases">
        <title>The new phylogeny of the genus Mycobacterium.</title>
        <authorList>
            <person name="Tarcisio F."/>
            <person name="Conor M."/>
            <person name="Antonella G."/>
            <person name="Elisabetta G."/>
            <person name="Giulia F.S."/>
            <person name="Sara T."/>
            <person name="Anna F."/>
            <person name="Clotilde B."/>
            <person name="Roberto B."/>
            <person name="Veronica D.S."/>
            <person name="Fabio R."/>
            <person name="Monica P."/>
            <person name="Olivier J."/>
            <person name="Enrico T."/>
            <person name="Nicola S."/>
        </authorList>
    </citation>
    <scope>NUCLEOTIDE SEQUENCE [LARGE SCALE GENOMIC DNA]</scope>
    <source>
        <strain evidence="3 4">DSM 44616</strain>
    </source>
</reference>
<dbReference type="Gene3D" id="3.90.1200.10">
    <property type="match status" value="1"/>
</dbReference>